<dbReference type="EMBL" id="CP002868">
    <property type="protein sequence ID" value="AEJ19656.1"/>
    <property type="molecule type" value="Genomic_DNA"/>
</dbReference>
<dbReference type="InterPro" id="IPR003825">
    <property type="entry name" value="Colicin-V_CvpA"/>
</dbReference>
<dbReference type="Proteomes" id="UP000000503">
    <property type="component" value="Chromosome"/>
</dbReference>
<proteinExistence type="predicted"/>
<dbReference type="OrthoDB" id="361105at2"/>
<evidence type="ECO:0000256" key="5">
    <source>
        <dbReference type="SAM" id="Phobius"/>
    </source>
</evidence>
<evidence type="ECO:0000256" key="4">
    <source>
        <dbReference type="ARBA" id="ARBA00023136"/>
    </source>
</evidence>
<evidence type="ECO:0000313" key="7">
    <source>
        <dbReference type="Proteomes" id="UP000000503"/>
    </source>
</evidence>
<keyword evidence="2 5" id="KW-0812">Transmembrane</keyword>
<protein>
    <submittedName>
        <fullName evidence="6">Colicin V production protein</fullName>
    </submittedName>
</protein>
<organism evidence="6 7">
    <name type="scientific">Gracilinema caldarium (strain ATCC 51460 / DSM 7334 / H1)</name>
    <name type="common">Treponema caldarium</name>
    <dbReference type="NCBI Taxonomy" id="744872"/>
    <lineage>
        <taxon>Bacteria</taxon>
        <taxon>Pseudomonadati</taxon>
        <taxon>Spirochaetota</taxon>
        <taxon>Spirochaetia</taxon>
        <taxon>Spirochaetales</taxon>
        <taxon>Breznakiellaceae</taxon>
        <taxon>Gracilinema</taxon>
    </lineage>
</organism>
<keyword evidence="7" id="KW-1185">Reference proteome</keyword>
<feature type="transmembrane region" description="Helical" evidence="5">
    <location>
        <begin position="30"/>
        <end position="47"/>
    </location>
</feature>
<dbReference type="STRING" id="744872.Spica_1512"/>
<dbReference type="GO" id="GO:0009403">
    <property type="term" value="P:toxin biosynthetic process"/>
    <property type="evidence" value="ECO:0007669"/>
    <property type="project" value="InterPro"/>
</dbReference>
<dbReference type="RefSeq" id="WP_013968965.1">
    <property type="nucleotide sequence ID" value="NC_015732.1"/>
</dbReference>
<reference evidence="7" key="1">
    <citation type="journal article" date="2013" name="Stand. Genomic Sci.">
        <title>Genome sequence of the thermophilic fresh-water bacterium Spirochaeta caldaria type strain (H1(T)), reclassification of Spirochaeta caldaria, Spirochaeta stenostrepta, and Spirochaeta zuelzerae in the genus Treponema as Treponema caldaria comb. nov., Treponema stenostrepta comb. nov., and Treponema zuelzerae comb. nov., and emendation of the genus Treponema.</title>
        <authorList>
            <person name="Abt B."/>
            <person name="Goker M."/>
            <person name="Scheuner C."/>
            <person name="Han C."/>
            <person name="Lu M."/>
            <person name="Misra M."/>
            <person name="Lapidus A."/>
            <person name="Nolan M."/>
            <person name="Lucas S."/>
            <person name="Hammon N."/>
            <person name="Deshpande S."/>
            <person name="Cheng J.F."/>
            <person name="Tapia R."/>
            <person name="Goodwin L.A."/>
            <person name="Pitluck S."/>
            <person name="Liolios K."/>
            <person name="Pagani I."/>
            <person name="Ivanova N."/>
            <person name="Mavromatis K."/>
            <person name="Mikhailova N."/>
            <person name="Huntemann M."/>
            <person name="Pati A."/>
            <person name="Chen A."/>
            <person name="Palaniappan K."/>
            <person name="Land M."/>
            <person name="Hauser L."/>
            <person name="Jeffries C.D."/>
            <person name="Rohde M."/>
            <person name="Spring S."/>
            <person name="Gronow S."/>
            <person name="Detter J.C."/>
            <person name="Bristow J."/>
            <person name="Eisen J.A."/>
            <person name="Markowitz V."/>
            <person name="Hugenholtz P."/>
            <person name="Kyrpides N.C."/>
            <person name="Woyke T."/>
            <person name="Klenk H.P."/>
        </authorList>
    </citation>
    <scope>NUCLEOTIDE SEQUENCE</scope>
    <source>
        <strain evidence="7">ATCC 51460 / DSM 7334 / H1</strain>
    </source>
</reference>
<evidence type="ECO:0000256" key="3">
    <source>
        <dbReference type="ARBA" id="ARBA00022989"/>
    </source>
</evidence>
<sequence>MNIATIDIIFGALLILFVLRCTLRGFVEEFMSVASVVLGLIVGFLLFKNGAVLLRTEFGLTLFPELTAFIVLFLITFLVIKLLEAMIKDLVERINLDSLDHIAGFMLGLVEGVLIISIILLVLVYQPLFNAIVLLEKSWFYHILLPLIGELQRNSPVKLGA</sequence>
<feature type="transmembrane region" description="Helical" evidence="5">
    <location>
        <begin position="101"/>
        <end position="125"/>
    </location>
</feature>
<dbReference type="GO" id="GO:0016020">
    <property type="term" value="C:membrane"/>
    <property type="evidence" value="ECO:0007669"/>
    <property type="project" value="UniProtKB-SubCell"/>
</dbReference>
<evidence type="ECO:0000256" key="2">
    <source>
        <dbReference type="ARBA" id="ARBA00022692"/>
    </source>
</evidence>
<dbReference type="PANTHER" id="PTHR37306:SF1">
    <property type="entry name" value="COLICIN V PRODUCTION PROTEIN"/>
    <property type="match status" value="1"/>
</dbReference>
<keyword evidence="3 5" id="KW-1133">Transmembrane helix</keyword>
<feature type="transmembrane region" description="Helical" evidence="5">
    <location>
        <begin position="6"/>
        <end position="23"/>
    </location>
</feature>
<evidence type="ECO:0000256" key="1">
    <source>
        <dbReference type="ARBA" id="ARBA00004141"/>
    </source>
</evidence>
<dbReference type="eggNOG" id="COG1286">
    <property type="taxonomic scope" value="Bacteria"/>
</dbReference>
<comment type="subcellular location">
    <subcellularLocation>
        <location evidence="1">Membrane</location>
        <topology evidence="1">Multi-pass membrane protein</topology>
    </subcellularLocation>
</comment>
<dbReference type="Pfam" id="PF02674">
    <property type="entry name" value="Colicin_V"/>
    <property type="match status" value="1"/>
</dbReference>
<feature type="transmembrane region" description="Helical" evidence="5">
    <location>
        <begin position="59"/>
        <end position="80"/>
    </location>
</feature>
<name>F8EZ64_GRAC1</name>
<accession>F8EZ64</accession>
<dbReference type="KEGG" id="scd:Spica_1512"/>
<dbReference type="HOGENOM" id="CLU_129914_0_0_12"/>
<dbReference type="AlphaFoldDB" id="F8EZ64"/>
<evidence type="ECO:0000313" key="6">
    <source>
        <dbReference type="EMBL" id="AEJ19656.1"/>
    </source>
</evidence>
<keyword evidence="4 5" id="KW-0472">Membrane</keyword>
<gene>
    <name evidence="6" type="ordered locus">Spica_1512</name>
</gene>
<dbReference type="PANTHER" id="PTHR37306">
    <property type="entry name" value="COLICIN V PRODUCTION PROTEIN"/>
    <property type="match status" value="1"/>
</dbReference>